<name>A0AAV7RT97_PLEWA</name>
<dbReference type="AlphaFoldDB" id="A0AAV7RT97"/>
<accession>A0AAV7RT97</accession>
<evidence type="ECO:0000313" key="1">
    <source>
        <dbReference type="EMBL" id="KAJ1156014.1"/>
    </source>
</evidence>
<reference evidence="1" key="1">
    <citation type="journal article" date="2022" name="bioRxiv">
        <title>Sequencing and chromosome-scale assembly of the giantPleurodeles waltlgenome.</title>
        <authorList>
            <person name="Brown T."/>
            <person name="Elewa A."/>
            <person name="Iarovenko S."/>
            <person name="Subramanian E."/>
            <person name="Araus A.J."/>
            <person name="Petzold A."/>
            <person name="Susuki M."/>
            <person name="Suzuki K.-i.T."/>
            <person name="Hayashi T."/>
            <person name="Toyoda A."/>
            <person name="Oliveira C."/>
            <person name="Osipova E."/>
            <person name="Leigh N.D."/>
            <person name="Simon A."/>
            <person name="Yun M.H."/>
        </authorList>
    </citation>
    <scope>NUCLEOTIDE SEQUENCE</scope>
    <source>
        <strain evidence="1">20211129_DDA</strain>
        <tissue evidence="1">Liver</tissue>
    </source>
</reference>
<keyword evidence="2" id="KW-1185">Reference proteome</keyword>
<dbReference type="EMBL" id="JANPWB010000009">
    <property type="protein sequence ID" value="KAJ1156014.1"/>
    <property type="molecule type" value="Genomic_DNA"/>
</dbReference>
<comment type="caution">
    <text evidence="1">The sequence shown here is derived from an EMBL/GenBank/DDBJ whole genome shotgun (WGS) entry which is preliminary data.</text>
</comment>
<protein>
    <recommendedName>
        <fullName evidence="3">Secreted protein</fullName>
    </recommendedName>
</protein>
<dbReference type="Proteomes" id="UP001066276">
    <property type="component" value="Chromosome 5"/>
</dbReference>
<proteinExistence type="predicted"/>
<sequence length="97" mass="10299">MGRPTLQVGPSVIIVHTLVLHFVYCWGRSPPGLRSSRFLSAANPAVCHHVPASISVIGLRPGVRSACHPRCLCDLSGPGGSLRLHIGCQGRWPALSV</sequence>
<evidence type="ECO:0008006" key="3">
    <source>
        <dbReference type="Google" id="ProtNLM"/>
    </source>
</evidence>
<evidence type="ECO:0000313" key="2">
    <source>
        <dbReference type="Proteomes" id="UP001066276"/>
    </source>
</evidence>
<gene>
    <name evidence="1" type="ORF">NDU88_008739</name>
</gene>
<organism evidence="1 2">
    <name type="scientific">Pleurodeles waltl</name>
    <name type="common">Iberian ribbed newt</name>
    <dbReference type="NCBI Taxonomy" id="8319"/>
    <lineage>
        <taxon>Eukaryota</taxon>
        <taxon>Metazoa</taxon>
        <taxon>Chordata</taxon>
        <taxon>Craniata</taxon>
        <taxon>Vertebrata</taxon>
        <taxon>Euteleostomi</taxon>
        <taxon>Amphibia</taxon>
        <taxon>Batrachia</taxon>
        <taxon>Caudata</taxon>
        <taxon>Salamandroidea</taxon>
        <taxon>Salamandridae</taxon>
        <taxon>Pleurodelinae</taxon>
        <taxon>Pleurodeles</taxon>
    </lineage>
</organism>